<feature type="disulfide bond" evidence="8">
    <location>
        <begin position="144"/>
        <end position="178"/>
    </location>
</feature>
<dbReference type="SUPFAM" id="SSF63887">
    <property type="entry name" value="P-domain of calnexin/calreticulin"/>
    <property type="match status" value="1"/>
</dbReference>
<comment type="similarity">
    <text evidence="2 9">Belongs to the calreticulin family.</text>
</comment>
<dbReference type="OMA" id="SGCGKWE"/>
<evidence type="ECO:0000256" key="9">
    <source>
        <dbReference type="RuleBase" id="RU362126"/>
    </source>
</evidence>
<dbReference type="InterPro" id="IPR013320">
    <property type="entry name" value="ConA-like_dom_sf"/>
</dbReference>
<feature type="signal peptide" evidence="9">
    <location>
        <begin position="1"/>
        <end position="23"/>
    </location>
</feature>
<name>A0A165JA58_XYLHT</name>
<dbReference type="Pfam" id="PF00262">
    <property type="entry name" value="Calreticulin"/>
    <property type="match status" value="1"/>
</dbReference>
<dbReference type="GO" id="GO:0051082">
    <property type="term" value="F:unfolded protein binding"/>
    <property type="evidence" value="ECO:0007669"/>
    <property type="project" value="InterPro"/>
</dbReference>
<dbReference type="EMBL" id="KV407454">
    <property type="protein sequence ID" value="KZF25960.1"/>
    <property type="molecule type" value="Genomic_DNA"/>
</dbReference>
<evidence type="ECO:0000256" key="7">
    <source>
        <dbReference type="ARBA" id="ARBA00023186"/>
    </source>
</evidence>
<evidence type="ECO:0000313" key="11">
    <source>
        <dbReference type="EMBL" id="KZF25960.1"/>
    </source>
</evidence>
<dbReference type="OrthoDB" id="1938156at2759"/>
<evidence type="ECO:0000256" key="10">
    <source>
        <dbReference type="SAM" id="MobiDB-lite"/>
    </source>
</evidence>
<comment type="subcellular location">
    <subcellularLocation>
        <location evidence="1">Endoplasmic reticulum membrane</location>
        <topology evidence="1">Single-pass type I membrane protein</topology>
    </subcellularLocation>
</comment>
<evidence type="ECO:0000256" key="6">
    <source>
        <dbReference type="ARBA" id="ARBA00023136"/>
    </source>
</evidence>
<dbReference type="FunFam" id="2.60.120.200:FF:000011">
    <property type="entry name" value="Probable calnexin"/>
    <property type="match status" value="1"/>
</dbReference>
<dbReference type="PROSITE" id="PS00805">
    <property type="entry name" value="CALRETICULIN_REPEAT"/>
    <property type="match status" value="1"/>
</dbReference>
<dbReference type="PROSITE" id="PS00803">
    <property type="entry name" value="CALRETICULIN_1"/>
    <property type="match status" value="1"/>
</dbReference>
<keyword evidence="9" id="KW-0732">Signal</keyword>
<feature type="region of interest" description="Disordered" evidence="10">
    <location>
        <begin position="242"/>
        <end position="328"/>
    </location>
</feature>
<dbReference type="GO" id="GO:0005789">
    <property type="term" value="C:endoplasmic reticulum membrane"/>
    <property type="evidence" value="ECO:0007669"/>
    <property type="project" value="UniProtKB-SubCell"/>
</dbReference>
<dbReference type="STRING" id="1328760.A0A165JA58"/>
<dbReference type="SUPFAM" id="SSF49899">
    <property type="entry name" value="Concanavalin A-like lectins/glucanases"/>
    <property type="match status" value="2"/>
</dbReference>
<dbReference type="PANTHER" id="PTHR11073">
    <property type="entry name" value="CALRETICULIN AND CALNEXIN"/>
    <property type="match status" value="1"/>
</dbReference>
<dbReference type="GO" id="GO:0005509">
    <property type="term" value="F:calcium ion binding"/>
    <property type="evidence" value="ECO:0007669"/>
    <property type="project" value="InterPro"/>
</dbReference>
<dbReference type="PRINTS" id="PR00626">
    <property type="entry name" value="CALRETICULIN"/>
</dbReference>
<dbReference type="AlphaFoldDB" id="A0A165JA58"/>
<evidence type="ECO:0000256" key="4">
    <source>
        <dbReference type="ARBA" id="ARBA00022824"/>
    </source>
</evidence>
<feature type="chain" id="PRO_5007748447" evidence="9">
    <location>
        <begin position="24"/>
        <end position="574"/>
    </location>
</feature>
<dbReference type="GO" id="GO:0006457">
    <property type="term" value="P:protein folding"/>
    <property type="evidence" value="ECO:0007669"/>
    <property type="project" value="InterPro"/>
</dbReference>
<dbReference type="Gene3D" id="2.60.120.200">
    <property type="match status" value="1"/>
</dbReference>
<dbReference type="InterPro" id="IPR009033">
    <property type="entry name" value="Calreticulin/calnexin_P_dom_sf"/>
</dbReference>
<protein>
    <submittedName>
        <fullName evidence="11">Calnexin</fullName>
    </submittedName>
</protein>
<feature type="compositionally biased region" description="Basic and acidic residues" evidence="10">
    <location>
        <begin position="534"/>
        <end position="546"/>
    </location>
</feature>
<sequence>MRLNAVLASAVWSSAVLVGQVRADAVADAAESATTSSIEKPTFTPSEVKAPFFEQFTDDWESRWSPSHAKKADDKATEEEWAYVGTWAVEEPHVLKGIEGDKGLVVKNPAAHHAISAKFDKALNNKGKTLVVQYEVKLQNGLECGGAYMKLLKDNKALHAEEFSNASPYVIMFGPDKCGSTNKVHFIFKHKNPKTGEYEEKHLKSPPIPRNTKLTALYTLIVKPDQTFEIRVDGESVKTGSLLEDFSPSVNPEKEIDDPKDKKPADWVDEARIADPEATKPEDWDEEAPFEIVDEEATKPEDWLEDEPAFVPDPEAEKPEDWDDEEDGDWVPPTVPNPKCDEVSGCGKWTPPLKKNPAFKGKWTAPFIDNPAYKGVWKPRKIANPDYFEDKTPSNFEPIGAIGFEIWTMQNDILFDNIYVGHSIEDAEKLQKETFDVKYAVEKAEDEATRPKPSEKPKSPMDLKFADDPIHYIREKFDLFLAIAKTDPIEAIRFVPEIAGGIGVIAVTIFSILVGAIFSGGSAAAPQAKAAATKAKETAQDAKAKTAEAVSTGTEKSETEVNKRTTRSSAAASE</sequence>
<feature type="region of interest" description="Disordered" evidence="10">
    <location>
        <begin position="528"/>
        <end position="574"/>
    </location>
</feature>
<gene>
    <name evidence="11" type="ORF">L228DRAFT_242350</name>
</gene>
<evidence type="ECO:0000256" key="8">
    <source>
        <dbReference type="PIRSR" id="PIRSR601580-3"/>
    </source>
</evidence>
<keyword evidence="8" id="KW-1015">Disulfide bond</keyword>
<evidence type="ECO:0000313" key="12">
    <source>
        <dbReference type="Proteomes" id="UP000076632"/>
    </source>
</evidence>
<evidence type="ECO:0000256" key="1">
    <source>
        <dbReference type="ARBA" id="ARBA00004115"/>
    </source>
</evidence>
<dbReference type="PROSITE" id="PS00804">
    <property type="entry name" value="CALRETICULIN_2"/>
    <property type="match status" value="1"/>
</dbReference>
<dbReference type="InParanoid" id="A0A165JA58"/>
<feature type="compositionally biased region" description="Basic and acidic residues" evidence="10">
    <location>
        <begin position="252"/>
        <end position="282"/>
    </location>
</feature>
<evidence type="ECO:0000256" key="3">
    <source>
        <dbReference type="ARBA" id="ARBA00022692"/>
    </source>
</evidence>
<dbReference type="Proteomes" id="UP000076632">
    <property type="component" value="Unassembled WGS sequence"/>
</dbReference>
<reference evidence="11 12" key="1">
    <citation type="journal article" date="2016" name="Fungal Biol.">
        <title>The genome of Xylona heveae provides a window into fungal endophytism.</title>
        <authorList>
            <person name="Gazis R."/>
            <person name="Kuo A."/>
            <person name="Riley R."/>
            <person name="LaButti K."/>
            <person name="Lipzen A."/>
            <person name="Lin J."/>
            <person name="Amirebrahimi M."/>
            <person name="Hesse C.N."/>
            <person name="Spatafora J.W."/>
            <person name="Henrissat B."/>
            <person name="Hainaut M."/>
            <person name="Grigoriev I.V."/>
            <person name="Hibbett D.S."/>
        </authorList>
    </citation>
    <scope>NUCLEOTIDE SEQUENCE [LARGE SCALE GENOMIC DNA]</scope>
    <source>
        <strain evidence="11 12">TC161</strain>
    </source>
</reference>
<feature type="transmembrane region" description="Helical" evidence="9">
    <location>
        <begin position="498"/>
        <end position="519"/>
    </location>
</feature>
<keyword evidence="3 9" id="KW-0812">Transmembrane</keyword>
<evidence type="ECO:0000256" key="5">
    <source>
        <dbReference type="ARBA" id="ARBA00022989"/>
    </source>
</evidence>
<dbReference type="Gene3D" id="2.10.250.10">
    <property type="entry name" value="Calreticulin/calnexin, P domain"/>
    <property type="match status" value="1"/>
</dbReference>
<keyword evidence="12" id="KW-1185">Reference proteome</keyword>
<keyword evidence="7 9" id="KW-0143">Chaperone</keyword>
<dbReference type="PANTHER" id="PTHR11073:SF1">
    <property type="entry name" value="CALNEXIN 14D-RELATED"/>
    <property type="match status" value="1"/>
</dbReference>
<dbReference type="GO" id="GO:0036503">
    <property type="term" value="P:ERAD pathway"/>
    <property type="evidence" value="ECO:0007669"/>
    <property type="project" value="TreeGrafter"/>
</dbReference>
<dbReference type="InterPro" id="IPR001580">
    <property type="entry name" value="Calret/calnex"/>
</dbReference>
<keyword evidence="6 9" id="KW-0472">Membrane</keyword>
<dbReference type="GeneID" id="28896557"/>
<feature type="compositionally biased region" description="Acidic residues" evidence="10">
    <location>
        <begin position="318"/>
        <end position="328"/>
    </location>
</feature>
<dbReference type="InterPro" id="IPR018124">
    <property type="entry name" value="Calret/calnex_CS"/>
</dbReference>
<feature type="compositionally biased region" description="Acidic residues" evidence="10">
    <location>
        <begin position="283"/>
        <end position="295"/>
    </location>
</feature>
<keyword evidence="5 9" id="KW-1133">Transmembrane helix</keyword>
<proteinExistence type="inferred from homology"/>
<dbReference type="FunFam" id="2.10.250.10:FF:000001">
    <property type="entry name" value="Calnexin homolog"/>
    <property type="match status" value="1"/>
</dbReference>
<dbReference type="RefSeq" id="XP_018191515.1">
    <property type="nucleotide sequence ID" value="XM_018331420.1"/>
</dbReference>
<evidence type="ECO:0000256" key="2">
    <source>
        <dbReference type="ARBA" id="ARBA00010983"/>
    </source>
</evidence>
<accession>A0A165JA58</accession>
<organism evidence="11 12">
    <name type="scientific">Xylona heveae (strain CBS 132557 / TC161)</name>
    <dbReference type="NCBI Taxonomy" id="1328760"/>
    <lineage>
        <taxon>Eukaryota</taxon>
        <taxon>Fungi</taxon>
        <taxon>Dikarya</taxon>
        <taxon>Ascomycota</taxon>
        <taxon>Pezizomycotina</taxon>
        <taxon>Xylonomycetes</taxon>
        <taxon>Xylonales</taxon>
        <taxon>Xylonaceae</taxon>
        <taxon>Xylona</taxon>
    </lineage>
</organism>
<keyword evidence="4 9" id="KW-0256">Endoplasmic reticulum</keyword>